<dbReference type="Pfam" id="PF12796">
    <property type="entry name" value="Ank_2"/>
    <property type="match status" value="1"/>
</dbReference>
<protein>
    <recommendedName>
        <fullName evidence="5">NACHT domain-containing protein</fullName>
    </recommendedName>
</protein>
<feature type="coiled-coil region" evidence="4">
    <location>
        <begin position="9"/>
        <end position="51"/>
    </location>
</feature>
<dbReference type="Gene3D" id="3.40.50.300">
    <property type="entry name" value="P-loop containing nucleotide triphosphate hydrolases"/>
    <property type="match status" value="1"/>
</dbReference>
<keyword evidence="7" id="KW-1185">Reference proteome</keyword>
<accession>A0ABQ8SDG1</accession>
<dbReference type="InterPro" id="IPR027417">
    <property type="entry name" value="P-loop_NTPase"/>
</dbReference>
<feature type="repeat" description="ANK" evidence="3">
    <location>
        <begin position="990"/>
        <end position="1029"/>
    </location>
</feature>
<keyword evidence="4" id="KW-0175">Coiled coil</keyword>
<evidence type="ECO:0000256" key="1">
    <source>
        <dbReference type="ARBA" id="ARBA00022737"/>
    </source>
</evidence>
<feature type="domain" description="NACHT" evidence="5">
    <location>
        <begin position="616"/>
        <end position="767"/>
    </location>
</feature>
<dbReference type="PROSITE" id="PS50297">
    <property type="entry name" value="ANK_REP_REGION"/>
    <property type="match status" value="4"/>
</dbReference>
<dbReference type="InterPro" id="IPR007111">
    <property type="entry name" value="NACHT_NTPase"/>
</dbReference>
<feature type="repeat" description="ANK" evidence="3">
    <location>
        <begin position="1282"/>
        <end position="1314"/>
    </location>
</feature>
<sequence>MDTEPDNNRENYNELEKRLREEMERELNKLKQKQKQEYHELQCKLELELRQILLQRRGTESPGTFMQICATEYERASGVANMTGELYEVKMVALLFVRALNQSLDFHIASSMNAAGAFDDVVLRVGKKTVLIQLKHRENTCKQIEQKDLVKKKGNFSLLKYYESYCKVRNNWTEDKDLQLCGNFQDALFIVYTNAKMAEDIGSNVCNCDWRNILGTGGNCLQFTSETCPQSDPPVDLADYAAFVSQLCFFTEEAAEDKLDDFIRQEIKAACGTDTGYIQLIAKVQEWWRHSSSYLTNETHFWWDIVQSCIADLSQKKITEFENLNVKFRDEYVKQIQTNLPAVGNFSCIVAKGTLGCTALTSLKVYQSLHNDRHIFVDGNVLTTHMSNIQALWGKWCDLLVVVEDGHTPPNFIRSYPGKRLVYILGHKPEEETVAHILHEDEPNLKQLDDESRERVFTTLVNFQGHSVALGEVIGSNEQMVSADVIVRVLTGEFVLGNTLSGDVDYYIPRVIKSGYRVNKDIVSHPITDLPFTLAMSGMEFEALNNEDGGHIKSVHDVEDFLKLTDACDTVHWLHWDGNAFVWMESQGDMNVLLQYLTEQLTYENVVDSVFDIAQRVVLLSDDPGMGKSTLLTHVAKITKKKHPAMWVFRVNLNNFTPKLDELPENLQLSDVIKFLLEVCGVSLHWKDLFKNMENTSILLDGFDEISPTHSDKVALMLRLLQKTKVKKLWITTRPVTASRLQQELCARPFTIRPFSEKDQKDFLAKFWKILVPNLKKSLLDSFITRLLNLAAKYFSNKEKEFMGIPLQSMLLAEAFLEDLKIYNCTGKMKLPRKFAMFQLYKKFVDRKLKIYCERNNMILSRPCVRHSYERMKKELEENHMISSLMVLLSPEDVNRLPNSECMKKKFDKFVEEVEKGIEKTGIITQIVNSVKDYLKDKLFDPNFQIVRIFFDRILAEKFSLHVSVLNQDDISFNEILSETKGEVNKRDDGGRTALHLAVMSHLDTWDGDTSGIIAELLAREADINAKDSVFCWTPLRLAERIRAWAFVNILLENNADTTDMVITRQNLENQNYIQDVLGIAARQGLVSLVEFMLHCGISVGHPISVTRGLFGKPACCATMLHEAAEHGQLKLVQFLVERGADIEARDDEYNRTALMWAAERGELPVIKFLIDKQADINTHDKWSNTALQLASQNGKLDVFKFLIQHASMPNNVMHCAAESGNIDFVIHLLDSGLEIDCRNDYQETPLWRAAWFGQLKVTELLCKRGADVDAKCSVYSQSCGLAYTPLHAAVRGGYLEVVQCLVQNHASLTAKDSWGRTPLDVSQWFKGNDDISEFLKQETTRIQ</sequence>
<name>A0ABQ8SDG1_PERAM</name>
<reference evidence="6 7" key="1">
    <citation type="journal article" date="2022" name="Allergy">
        <title>Genome assembly and annotation of Periplaneta americana reveal a comprehensive cockroach allergen profile.</title>
        <authorList>
            <person name="Wang L."/>
            <person name="Xiong Q."/>
            <person name="Saelim N."/>
            <person name="Wang L."/>
            <person name="Nong W."/>
            <person name="Wan A.T."/>
            <person name="Shi M."/>
            <person name="Liu X."/>
            <person name="Cao Q."/>
            <person name="Hui J.H.L."/>
            <person name="Sookrung N."/>
            <person name="Leung T.F."/>
            <person name="Tungtrongchitr A."/>
            <person name="Tsui S.K.W."/>
        </authorList>
    </citation>
    <scope>NUCLEOTIDE SEQUENCE [LARGE SCALE GENOMIC DNA]</scope>
    <source>
        <strain evidence="6">PWHHKU_190912</strain>
    </source>
</reference>
<organism evidence="6 7">
    <name type="scientific">Periplaneta americana</name>
    <name type="common">American cockroach</name>
    <name type="synonym">Blatta americana</name>
    <dbReference type="NCBI Taxonomy" id="6978"/>
    <lineage>
        <taxon>Eukaryota</taxon>
        <taxon>Metazoa</taxon>
        <taxon>Ecdysozoa</taxon>
        <taxon>Arthropoda</taxon>
        <taxon>Hexapoda</taxon>
        <taxon>Insecta</taxon>
        <taxon>Pterygota</taxon>
        <taxon>Neoptera</taxon>
        <taxon>Polyneoptera</taxon>
        <taxon>Dictyoptera</taxon>
        <taxon>Blattodea</taxon>
        <taxon>Blattoidea</taxon>
        <taxon>Blattidae</taxon>
        <taxon>Blattinae</taxon>
        <taxon>Periplaneta</taxon>
    </lineage>
</organism>
<feature type="repeat" description="ANK" evidence="3">
    <location>
        <begin position="1209"/>
        <end position="1241"/>
    </location>
</feature>
<feature type="repeat" description="ANK" evidence="3">
    <location>
        <begin position="1242"/>
        <end position="1274"/>
    </location>
</feature>
<keyword evidence="1" id="KW-0677">Repeat</keyword>
<gene>
    <name evidence="6" type="ORF">ANN_20684</name>
</gene>
<evidence type="ECO:0000256" key="4">
    <source>
        <dbReference type="SAM" id="Coils"/>
    </source>
</evidence>
<dbReference type="PANTHER" id="PTHR24198">
    <property type="entry name" value="ANKYRIN REPEAT AND PROTEIN KINASE DOMAIN-CONTAINING PROTEIN"/>
    <property type="match status" value="1"/>
</dbReference>
<dbReference type="SUPFAM" id="SSF52540">
    <property type="entry name" value="P-loop containing nucleoside triphosphate hydrolases"/>
    <property type="match status" value="1"/>
</dbReference>
<comment type="caution">
    <text evidence="6">The sequence shown here is derived from an EMBL/GenBank/DDBJ whole genome shotgun (WGS) entry which is preliminary data.</text>
</comment>
<proteinExistence type="predicted"/>
<dbReference type="SMART" id="SM00248">
    <property type="entry name" value="ANK"/>
    <property type="match status" value="9"/>
</dbReference>
<keyword evidence="2 3" id="KW-0040">ANK repeat</keyword>
<dbReference type="EMBL" id="JAJSOF020000029">
    <property type="protein sequence ID" value="KAJ4432070.1"/>
    <property type="molecule type" value="Genomic_DNA"/>
</dbReference>
<dbReference type="Proteomes" id="UP001148838">
    <property type="component" value="Unassembled WGS sequence"/>
</dbReference>
<dbReference type="Pfam" id="PF13637">
    <property type="entry name" value="Ank_4"/>
    <property type="match status" value="1"/>
</dbReference>
<dbReference type="InterPro" id="IPR036770">
    <property type="entry name" value="Ankyrin_rpt-contain_sf"/>
</dbReference>
<feature type="repeat" description="ANK" evidence="3">
    <location>
        <begin position="1150"/>
        <end position="1182"/>
    </location>
</feature>
<dbReference type="InterPro" id="IPR002110">
    <property type="entry name" value="Ankyrin_rpt"/>
</dbReference>
<dbReference type="Pfam" id="PF05729">
    <property type="entry name" value="NACHT"/>
    <property type="match status" value="1"/>
</dbReference>
<evidence type="ECO:0000259" key="5">
    <source>
        <dbReference type="Pfam" id="PF05729"/>
    </source>
</evidence>
<evidence type="ECO:0000256" key="2">
    <source>
        <dbReference type="ARBA" id="ARBA00023043"/>
    </source>
</evidence>
<evidence type="ECO:0000313" key="6">
    <source>
        <dbReference type="EMBL" id="KAJ4432070.1"/>
    </source>
</evidence>
<dbReference type="PROSITE" id="PS50088">
    <property type="entry name" value="ANK_REPEAT"/>
    <property type="match status" value="6"/>
</dbReference>
<dbReference type="Pfam" id="PF13857">
    <property type="entry name" value="Ank_5"/>
    <property type="match status" value="1"/>
</dbReference>
<evidence type="ECO:0000256" key="3">
    <source>
        <dbReference type="PROSITE-ProRule" id="PRU00023"/>
    </source>
</evidence>
<dbReference type="Pfam" id="PF00023">
    <property type="entry name" value="Ank"/>
    <property type="match status" value="1"/>
</dbReference>
<dbReference type="PANTHER" id="PTHR24198:SF165">
    <property type="entry name" value="ANKYRIN REPEAT-CONTAINING PROTEIN-RELATED"/>
    <property type="match status" value="1"/>
</dbReference>
<evidence type="ECO:0000313" key="7">
    <source>
        <dbReference type="Proteomes" id="UP001148838"/>
    </source>
</evidence>
<dbReference type="SUPFAM" id="SSF48403">
    <property type="entry name" value="Ankyrin repeat"/>
    <property type="match status" value="2"/>
</dbReference>
<feature type="repeat" description="ANK" evidence="3">
    <location>
        <begin position="1119"/>
        <end position="1148"/>
    </location>
</feature>
<dbReference type="Gene3D" id="1.25.40.20">
    <property type="entry name" value="Ankyrin repeat-containing domain"/>
    <property type="match status" value="3"/>
</dbReference>